<dbReference type="InterPro" id="IPR045584">
    <property type="entry name" value="Pilin-like"/>
</dbReference>
<dbReference type="eggNOG" id="COG2165">
    <property type="taxonomic scope" value="Bacteria"/>
</dbReference>
<dbReference type="SUPFAM" id="SSF54523">
    <property type="entry name" value="Pili subunits"/>
    <property type="match status" value="1"/>
</dbReference>
<protein>
    <recommendedName>
        <fullName evidence="3">Prepilin-type N-terminal cleavage/methylation domain-containing protein</fullName>
    </recommendedName>
</protein>
<keyword evidence="1" id="KW-1133">Transmembrane helix</keyword>
<feature type="transmembrane region" description="Helical" evidence="1">
    <location>
        <begin position="12"/>
        <end position="35"/>
    </location>
</feature>
<proteinExistence type="predicted"/>
<evidence type="ECO:0000313" key="2">
    <source>
        <dbReference type="EMBL" id="ACV33979.1"/>
    </source>
</evidence>
<dbReference type="Pfam" id="PF07963">
    <property type="entry name" value="N_methyl"/>
    <property type="match status" value="1"/>
</dbReference>
<dbReference type="Gene3D" id="3.30.700.10">
    <property type="entry name" value="Glycoprotein, Type 4 Pilin"/>
    <property type="match status" value="1"/>
</dbReference>
<dbReference type="NCBIfam" id="TIGR02532">
    <property type="entry name" value="IV_pilin_GFxxxE"/>
    <property type="match status" value="1"/>
</dbReference>
<reference evidence="2" key="1">
    <citation type="submission" date="2009-08" db="EMBL/GenBank/DDBJ databases">
        <authorList>
            <consortium name="US DOE Joint Genome Institute"/>
            <person name="Lucas S."/>
            <person name="Copeland A."/>
            <person name="Lapidus A."/>
            <person name="Glavina del Rio T."/>
            <person name="Dalin E."/>
            <person name="Tice H."/>
            <person name="Bruce D."/>
            <person name="Barry K."/>
            <person name="Pitluck S."/>
            <person name="Lowry S."/>
            <person name="Larimer F."/>
            <person name="Land M."/>
            <person name="Hauser L."/>
            <person name="Kyrpides N."/>
            <person name="Ivanova N."/>
            <person name="McMahon K.D."/>
            <person name="Hugenholtz P."/>
        </authorList>
    </citation>
    <scope>NUCLEOTIDE SEQUENCE</scope>
    <source>
        <strain evidence="2">UW-1</strain>
    </source>
</reference>
<gene>
    <name evidence="2" type="ordered locus">CAP2UW1_0632</name>
</gene>
<keyword evidence="1" id="KW-0472">Membrane</keyword>
<organism evidence="2">
    <name type="scientific">Accumulibacter regalis</name>
    <dbReference type="NCBI Taxonomy" id="522306"/>
    <lineage>
        <taxon>Bacteria</taxon>
        <taxon>Pseudomonadati</taxon>
        <taxon>Pseudomonadota</taxon>
        <taxon>Betaproteobacteria</taxon>
        <taxon>Candidatus Accumulibacter</taxon>
    </lineage>
</organism>
<reference evidence="2" key="2">
    <citation type="submission" date="2009-09" db="EMBL/GenBank/DDBJ databases">
        <title>Complete sequence of chromosome of Candidatus Accumulibacter phosphatis clade IIA str. UW-1.</title>
        <authorList>
            <consortium name="US DOE Joint Genome Institute"/>
            <person name="Martin H.G."/>
            <person name="Ivanova N."/>
            <person name="Kunin V."/>
            <person name="Warnecke F."/>
            <person name="Barry K."/>
            <person name="He S."/>
            <person name="Salamov A."/>
            <person name="Szeto E."/>
            <person name="Dalin E."/>
            <person name="Pangilinan J.L."/>
            <person name="Lapidus A."/>
            <person name="Lowry S."/>
            <person name="Kyrpides N.C."/>
            <person name="McMahon K.D."/>
            <person name="Hugenholtz P."/>
        </authorList>
    </citation>
    <scope>NUCLEOTIDE SEQUENCE [LARGE SCALE GENOMIC DNA]</scope>
    <source>
        <strain evidence="2">UW-1</strain>
    </source>
</reference>
<dbReference type="HOGENOM" id="CLU_098182_0_0_4"/>
<accession>C7RLT5</accession>
<evidence type="ECO:0008006" key="3">
    <source>
        <dbReference type="Google" id="ProtNLM"/>
    </source>
</evidence>
<name>C7RLT5_ACCRE</name>
<evidence type="ECO:0000256" key="1">
    <source>
        <dbReference type="SAM" id="Phobius"/>
    </source>
</evidence>
<dbReference type="EMBL" id="CP001715">
    <property type="protein sequence ID" value="ACV33979.1"/>
    <property type="molecule type" value="Genomic_DNA"/>
</dbReference>
<dbReference type="OrthoDB" id="6038212at2"/>
<dbReference type="STRING" id="522306.CAP2UW1_0632"/>
<keyword evidence="1" id="KW-0812">Transmembrane</keyword>
<dbReference type="KEGG" id="app:CAP2UW1_0632"/>
<sequence>MSGRPLQALPSAGFTLTELAVVLVIVSLLIGGLLVPLSAQMDARNASDTRASLAEIREALLGYAAVNGRLPCPAATAGDGTEQFNTVTGQCAPLAGVLPWATLGVKETDAWGRRYTYRVTPVFAQCVAPSYAVGAPCTPGYSFVLASLGGLDVRSTAGGSVIASKVPAVVISHGKNGNGAYTPGGTQLPAGADVDEQDNQLINPAGVVTMANYDFVSKTPTATFDDEVMWISPGVLFNRMISVGRLP</sequence>
<dbReference type="AlphaFoldDB" id="C7RLT5"/>
<dbReference type="InterPro" id="IPR012902">
    <property type="entry name" value="N_methyl_site"/>
</dbReference>